<dbReference type="Pfam" id="PF25963">
    <property type="entry name" value="Beta-barrel_AAEA"/>
    <property type="match status" value="1"/>
</dbReference>
<comment type="caution">
    <text evidence="6">The sequence shown here is derived from an EMBL/GenBank/DDBJ whole genome shotgun (WGS) entry which is preliminary data.</text>
</comment>
<dbReference type="Gene3D" id="1.10.287.470">
    <property type="entry name" value="Helix hairpin bin"/>
    <property type="match status" value="1"/>
</dbReference>
<dbReference type="RefSeq" id="WP_246530363.1">
    <property type="nucleotide sequence ID" value="NZ_VZQQ01000059.1"/>
</dbReference>
<feature type="domain" description="Multidrug resistance protein MdtA-like barrel-sandwich hybrid" evidence="4">
    <location>
        <begin position="83"/>
        <end position="298"/>
    </location>
</feature>
<feature type="compositionally biased region" description="Low complexity" evidence="2">
    <location>
        <begin position="15"/>
        <end position="34"/>
    </location>
</feature>
<keyword evidence="3" id="KW-0472">Membrane</keyword>
<dbReference type="SUPFAM" id="SSF111369">
    <property type="entry name" value="HlyD-like secretion proteins"/>
    <property type="match status" value="2"/>
</dbReference>
<reference evidence="6 7" key="1">
    <citation type="submission" date="2019-09" db="EMBL/GenBank/DDBJ databases">
        <title>Paraburkholderia podalyriae sp. nov., A South African Podalyria-associated rhizobium.</title>
        <authorList>
            <person name="Mavima L."/>
            <person name="Beukes C.W."/>
            <person name="Palmer M."/>
            <person name="De Meyer S.E."/>
            <person name="James E.K."/>
            <person name="Maluk M."/>
            <person name="Avontuur J.R."/>
            <person name="Chan W.Y."/>
            <person name="Venter S.N."/>
            <person name="Steenkamp E.T."/>
        </authorList>
    </citation>
    <scope>NUCLEOTIDE SEQUENCE [LARGE SCALE GENOMIC DNA]</scope>
    <source>
        <strain evidence="6 7">WC7.3b</strain>
    </source>
</reference>
<sequence>MSETQFVKTSESLMPDSPASAAPAAPAVPADTGVAAGAPPSNRKKLFALLGGAILVAGLGYASYWHFVASHYVSTDNAYTAAEVASITPAVSGIVKSVPVVNTEQVHKGDVLAVIDDTDAKIALAQAEADVGRAERKVRGYVATDSQLSAQVSAHAADETRMAAQIASAQADFDRAAIDLQRREVLAHSGSVSGEELSNARAASATARAALDAARAAALQAKASRDAALGSLEANRVLIADTTVDTNPEVLLARAKRDQARVDLERTVLRAPVDGVVASRQVQVGQRVQTGAALMSVVPIESVYVDANFKETQLGKVRVGQPVELESDLYGSKVVYHGKVAGLAGGSGSAFAMIPAQNATGNWIKVVQRLPVRVRIDPAELRAHPLGISLSMAATVDTRGGNDAPAH</sequence>
<keyword evidence="3" id="KW-0812">Transmembrane</keyword>
<evidence type="ECO:0000256" key="2">
    <source>
        <dbReference type="SAM" id="MobiDB-lite"/>
    </source>
</evidence>
<dbReference type="InterPro" id="IPR050739">
    <property type="entry name" value="MFP"/>
</dbReference>
<comment type="subcellular location">
    <subcellularLocation>
        <location evidence="1">Cell envelope</location>
    </subcellularLocation>
</comment>
<feature type="compositionally biased region" description="Polar residues" evidence="2">
    <location>
        <begin position="1"/>
        <end position="12"/>
    </location>
</feature>
<dbReference type="Proteomes" id="UP000736373">
    <property type="component" value="Unassembled WGS sequence"/>
</dbReference>
<feature type="transmembrane region" description="Helical" evidence="3">
    <location>
        <begin position="46"/>
        <end position="67"/>
    </location>
</feature>
<gene>
    <name evidence="6" type="ORF">F6X42_35070</name>
</gene>
<dbReference type="PANTHER" id="PTHR30386:SF19">
    <property type="entry name" value="MULTIDRUG EXPORT PROTEIN EMRA-RELATED"/>
    <property type="match status" value="1"/>
</dbReference>
<keyword evidence="7" id="KW-1185">Reference proteome</keyword>
<dbReference type="PANTHER" id="PTHR30386">
    <property type="entry name" value="MEMBRANE FUSION SUBUNIT OF EMRAB-TOLC MULTIDRUG EFFLUX PUMP"/>
    <property type="match status" value="1"/>
</dbReference>
<dbReference type="InterPro" id="IPR058625">
    <property type="entry name" value="MdtA-like_BSH"/>
</dbReference>
<proteinExistence type="predicted"/>
<dbReference type="EMBL" id="VZQQ01000059">
    <property type="protein sequence ID" value="MBC8751556.1"/>
    <property type="molecule type" value="Genomic_DNA"/>
</dbReference>
<dbReference type="Gene3D" id="2.40.30.170">
    <property type="match status" value="1"/>
</dbReference>
<dbReference type="InterPro" id="IPR058634">
    <property type="entry name" value="AaeA-lik-b-barrel"/>
</dbReference>
<evidence type="ECO:0000259" key="5">
    <source>
        <dbReference type="Pfam" id="PF25963"/>
    </source>
</evidence>
<accession>A0ABR7PZ39</accession>
<evidence type="ECO:0000313" key="7">
    <source>
        <dbReference type="Proteomes" id="UP000736373"/>
    </source>
</evidence>
<dbReference type="Gene3D" id="2.40.50.100">
    <property type="match status" value="1"/>
</dbReference>
<keyword evidence="3" id="KW-1133">Transmembrane helix</keyword>
<evidence type="ECO:0000259" key="4">
    <source>
        <dbReference type="Pfam" id="PF25917"/>
    </source>
</evidence>
<feature type="domain" description="p-hydroxybenzoic acid efflux pump subunit AaeA-like beta-barrel" evidence="5">
    <location>
        <begin position="302"/>
        <end position="380"/>
    </location>
</feature>
<organism evidence="6 7">
    <name type="scientific">Paraburkholderia podalyriae</name>
    <dbReference type="NCBI Taxonomy" id="1938811"/>
    <lineage>
        <taxon>Bacteria</taxon>
        <taxon>Pseudomonadati</taxon>
        <taxon>Pseudomonadota</taxon>
        <taxon>Betaproteobacteria</taxon>
        <taxon>Burkholderiales</taxon>
        <taxon>Burkholderiaceae</taxon>
        <taxon>Paraburkholderia</taxon>
    </lineage>
</organism>
<evidence type="ECO:0000256" key="3">
    <source>
        <dbReference type="SAM" id="Phobius"/>
    </source>
</evidence>
<evidence type="ECO:0000313" key="6">
    <source>
        <dbReference type="EMBL" id="MBC8751556.1"/>
    </source>
</evidence>
<dbReference type="Pfam" id="PF25917">
    <property type="entry name" value="BSH_RND"/>
    <property type="match status" value="1"/>
</dbReference>
<feature type="region of interest" description="Disordered" evidence="2">
    <location>
        <begin position="1"/>
        <end position="34"/>
    </location>
</feature>
<evidence type="ECO:0000256" key="1">
    <source>
        <dbReference type="ARBA" id="ARBA00004196"/>
    </source>
</evidence>
<name>A0ABR7PZ39_9BURK</name>
<protein>
    <submittedName>
        <fullName evidence="6">HlyD family secretion protein</fullName>
    </submittedName>
</protein>